<sequence length="40" mass="4198">MITTQTAESLSAMSQRAFKIVDGLGAQRVAALMLDTGSNL</sequence>
<reference evidence="1 2" key="1">
    <citation type="journal article" date="2011" name="ISME J.">
        <title>The endosymbionts of the deep-sea tubeworms Riftia pachyptila and Tevnia jerichonana share an identical physiology as revealed by proteogenomic analyses.</title>
        <authorList>
            <person name="Gardebrecht A."/>
            <person name="Markert S."/>
            <person name="Felbeck H."/>
            <person name="Thuermer A."/>
            <person name="Albrecht D."/>
            <person name="Wollherr A."/>
            <person name="Kabisch J."/>
            <person name="Lehmann R."/>
            <person name="Daniel R."/>
            <person name="Liesegang H."/>
            <person name="Hecker M."/>
            <person name="Sievert S.M."/>
            <person name="Schweder T."/>
        </authorList>
    </citation>
    <scope>NUCLEOTIDE SEQUENCE [LARGE SCALE GENOMIC DNA]</scope>
</reference>
<proteinExistence type="predicted"/>
<dbReference type="AlphaFoldDB" id="G2FB68"/>
<dbReference type="Proteomes" id="UP000005167">
    <property type="component" value="Unassembled WGS sequence"/>
</dbReference>
<protein>
    <submittedName>
        <fullName evidence="1">Uncharacterized protein</fullName>
    </submittedName>
</protein>
<organism evidence="1 2">
    <name type="scientific">endosymbiont of Tevnia jerichonana</name>
    <name type="common">vent Tica</name>
    <dbReference type="NCBI Taxonomy" id="1049564"/>
    <lineage>
        <taxon>Bacteria</taxon>
        <taxon>Pseudomonadati</taxon>
        <taxon>Pseudomonadota</taxon>
        <taxon>Gammaproteobacteria</taxon>
        <taxon>sulfur-oxidizing symbionts</taxon>
    </lineage>
</organism>
<evidence type="ECO:0000313" key="2">
    <source>
        <dbReference type="Proteomes" id="UP000005167"/>
    </source>
</evidence>
<evidence type="ECO:0000313" key="1">
    <source>
        <dbReference type="EMBL" id="EGW56006.1"/>
    </source>
</evidence>
<name>G2FB68_9GAMM</name>
<comment type="caution">
    <text evidence="1">The sequence shown here is derived from an EMBL/GenBank/DDBJ whole genome shotgun (WGS) entry which is preliminary data.</text>
</comment>
<accession>G2FB68</accession>
<dbReference type="EMBL" id="AFZB01000001">
    <property type="protein sequence ID" value="EGW56006.1"/>
    <property type="molecule type" value="Genomic_DNA"/>
</dbReference>
<gene>
    <name evidence="1" type="ORF">TevJSym_aa01500</name>
</gene>
<keyword evidence="2" id="KW-1185">Reference proteome</keyword>
<dbReference type="RefSeq" id="WP_006473608.1">
    <property type="nucleotide sequence ID" value="NZ_AFZB01000001.1"/>
</dbReference>